<dbReference type="EMBL" id="CAJOBC010104556">
    <property type="protein sequence ID" value="CAF4492547.1"/>
    <property type="molecule type" value="Genomic_DNA"/>
</dbReference>
<evidence type="ECO:0000313" key="1">
    <source>
        <dbReference type="EMBL" id="CAF1609881.1"/>
    </source>
</evidence>
<protein>
    <submittedName>
        <fullName evidence="1">Uncharacterized protein</fullName>
    </submittedName>
</protein>
<dbReference type="Proteomes" id="UP000663829">
    <property type="component" value="Unassembled WGS sequence"/>
</dbReference>
<comment type="caution">
    <text evidence="1">The sequence shown here is derived from an EMBL/GenBank/DDBJ whole genome shotgun (WGS) entry which is preliminary data.</text>
</comment>
<keyword evidence="3" id="KW-1185">Reference proteome</keyword>
<reference evidence="1" key="1">
    <citation type="submission" date="2021-02" db="EMBL/GenBank/DDBJ databases">
        <authorList>
            <person name="Nowell W R."/>
        </authorList>
    </citation>
    <scope>NUCLEOTIDE SEQUENCE</scope>
</reference>
<dbReference type="AlphaFoldDB" id="A0A816BER1"/>
<organism evidence="1 3">
    <name type="scientific">Didymodactylos carnosus</name>
    <dbReference type="NCBI Taxonomy" id="1234261"/>
    <lineage>
        <taxon>Eukaryota</taxon>
        <taxon>Metazoa</taxon>
        <taxon>Spiralia</taxon>
        <taxon>Gnathifera</taxon>
        <taxon>Rotifera</taxon>
        <taxon>Eurotatoria</taxon>
        <taxon>Bdelloidea</taxon>
        <taxon>Philodinida</taxon>
        <taxon>Philodinidae</taxon>
        <taxon>Didymodactylos</taxon>
    </lineage>
</organism>
<proteinExistence type="predicted"/>
<evidence type="ECO:0000313" key="3">
    <source>
        <dbReference type="Proteomes" id="UP000663829"/>
    </source>
</evidence>
<gene>
    <name evidence="1" type="ORF">GPM918_LOCUS43018</name>
    <name evidence="2" type="ORF">SRO942_LOCUS44405</name>
</gene>
<sequence length="163" mass="19747">SRLHQMKRDLNFIQIHCSSQLFQHLFDQLELILLIRGKHFEKFKNFIDKIKIDFQEKQNNIDENIRIMNYIKRNRKSDIFQLFNKHITSNDIDTDIQEFTNNFYLTNELKSKIKNKKDVIEMNDSLKFDNEGKILSKENDESIYKSIYKEIELINGFTQYSIE</sequence>
<dbReference type="EMBL" id="CAJNOQ010037823">
    <property type="protein sequence ID" value="CAF1609881.1"/>
    <property type="molecule type" value="Genomic_DNA"/>
</dbReference>
<dbReference type="Proteomes" id="UP000681722">
    <property type="component" value="Unassembled WGS sequence"/>
</dbReference>
<accession>A0A816BER1</accession>
<feature type="non-terminal residue" evidence="1">
    <location>
        <position position="1"/>
    </location>
</feature>
<name>A0A816BER1_9BILA</name>
<evidence type="ECO:0000313" key="2">
    <source>
        <dbReference type="EMBL" id="CAF4492547.1"/>
    </source>
</evidence>